<keyword evidence="8 9" id="KW-0472">Membrane</keyword>
<gene>
    <name evidence="10" type="ORF">SAE02_46110</name>
</gene>
<feature type="transmembrane region" description="Helical" evidence="9">
    <location>
        <begin position="884"/>
        <end position="901"/>
    </location>
</feature>
<protein>
    <recommendedName>
        <fullName evidence="9">Efflux pump membrane transporter</fullName>
    </recommendedName>
</protein>
<dbReference type="PANTHER" id="PTHR32063">
    <property type="match status" value="1"/>
</dbReference>
<reference evidence="10 11" key="1">
    <citation type="submission" date="2019-07" db="EMBL/GenBank/DDBJ databases">
        <title>Whole genome shotgun sequence of Skermanella aerolata NBRC 106429.</title>
        <authorList>
            <person name="Hosoyama A."/>
            <person name="Uohara A."/>
            <person name="Ohji S."/>
            <person name="Ichikawa N."/>
        </authorList>
    </citation>
    <scope>NUCLEOTIDE SEQUENCE [LARGE SCALE GENOMIC DNA]</scope>
    <source>
        <strain evidence="10 11">NBRC 106429</strain>
    </source>
</reference>
<dbReference type="FunFam" id="3.30.2090.10:FF:000002">
    <property type="entry name" value="Efflux pump membrane transporter"/>
    <property type="match status" value="1"/>
</dbReference>
<dbReference type="FunFam" id="3.30.70.1430:FF:000001">
    <property type="entry name" value="Efflux pump membrane transporter"/>
    <property type="match status" value="1"/>
</dbReference>
<evidence type="ECO:0000256" key="8">
    <source>
        <dbReference type="ARBA" id="ARBA00023136"/>
    </source>
</evidence>
<keyword evidence="11" id="KW-1185">Reference proteome</keyword>
<comment type="similarity">
    <text evidence="2 9">Belongs to the resistance-nodulation-cell division (RND) (TC 2.A.6) family.</text>
</comment>
<sequence length="1062" mass="114211">MSKYFIDRPVFAWVIAIVIMLAGGLSIIGLPIEQYPSIAPPSVRINATYPGASAQTVEGTVTQVIEQQMNGLDHLRYISSNSDSSGTAQITLTFNPEADPDIAQVQVQNKLQLAMPRLPQEVQQQGVQVTKGTNSFLMVMGFVSSDGTIGQNDIADFVASNIQDPISRVSGVGTITLFGAQHAMRIWLDPNKLISYGLTTTDVVGAIEAQNAEVSAGQIGGSPAAPGQQLNATIIAQSRLQTPEEFGRILVRVNTDGSQIRLSDVARIDVGAENYNTIARYNGKPAAGLGISLATGANALDTAEAVRARIEELKPFFPAGLEVAYPYDTTPFVKLSIEGVMHTLLEAIVLVFVIMYLFLQNFRATIIPTIAVPVVLLGTFGILSVAGFTINTLTMFAMVLAIGLLVDDAIVVVENVERVMEEEGLSPKEATRKSMGQITGALIGIALVLSAVFVPMAFFSGSTGAIYRQFSLTVVSAMVLSVVVALILTPALCATFLKPPKKAAKGAAGHGQGHGHQPKRGFFGWFNRTFDRGNVRYQRGVGHMIHKPGRYLVIYLLIVVGLGVLFMRLPSAFLPNEDQGILISQVSLPAGSSMERTLESVKVMEKHFLEDEKDYVNGIFTVTGFSFSGRGQNTALGFSNMKDWSVRGSEEGSVFAIAQRAMASLSRVRDAMIFAFTPPAIIELGNATGFDMQLVDRAGLGHEKLMQARGQLLGLAAQNPKLAAVRPNGLDDNPQLQIDIDREKASALGLSLADINATLQATWGSSYVNDFIENGRVKRVYIQADAKYRMLPSDLDRWYMRNANGEMVPFSTFSTTHWDYGSPRLERFNGVSSINIQGQAAPGISSGEAMATMEELARQLPEGIGFEWQGLSYEERLSGSQAPALYAISILVVFLCLAALYESWSIPASVILVVPLGILGAVIAAHLRGLPNDVYFQVGLLTTIGLSAKNAILIVEFAKDMHDEGMGLLEATIEACRQRLRPILMTSFAFILGVLPLAISTGAGSGSQNAIGVGVMGGMISATVLAIFFVPVFFVTVLTLVGRWFPSKKDHDHGHAQPAQAD</sequence>
<dbReference type="EMBL" id="BJYZ01000021">
    <property type="protein sequence ID" value="GEO40463.1"/>
    <property type="molecule type" value="Genomic_DNA"/>
</dbReference>
<evidence type="ECO:0000313" key="11">
    <source>
        <dbReference type="Proteomes" id="UP000321523"/>
    </source>
</evidence>
<dbReference type="NCBIfam" id="NF000282">
    <property type="entry name" value="RND_permease_1"/>
    <property type="match status" value="1"/>
</dbReference>
<evidence type="ECO:0000256" key="9">
    <source>
        <dbReference type="RuleBase" id="RU364070"/>
    </source>
</evidence>
<evidence type="ECO:0000256" key="6">
    <source>
        <dbReference type="ARBA" id="ARBA00022692"/>
    </source>
</evidence>
<dbReference type="Pfam" id="PF00873">
    <property type="entry name" value="ACR_tran"/>
    <property type="match status" value="1"/>
</dbReference>
<feature type="transmembrane region" description="Helical" evidence="9">
    <location>
        <begin position="470"/>
        <end position="497"/>
    </location>
</feature>
<keyword evidence="6 9" id="KW-0812">Transmembrane</keyword>
<evidence type="ECO:0000313" key="10">
    <source>
        <dbReference type="EMBL" id="GEO40463.1"/>
    </source>
</evidence>
<feature type="transmembrane region" description="Helical" evidence="9">
    <location>
        <begin position="552"/>
        <end position="569"/>
    </location>
</feature>
<comment type="caution">
    <text evidence="10">The sequence shown here is derived from an EMBL/GenBank/DDBJ whole genome shotgun (WGS) entry which is preliminary data.</text>
</comment>
<dbReference type="Gene3D" id="3.30.2090.10">
    <property type="entry name" value="Multidrug efflux transporter AcrB TolC docking domain, DN and DC subdomains"/>
    <property type="match status" value="2"/>
</dbReference>
<feature type="transmembrane region" description="Helical" evidence="9">
    <location>
        <begin position="908"/>
        <end position="928"/>
    </location>
</feature>
<feature type="transmembrane region" description="Helical" evidence="9">
    <location>
        <begin position="934"/>
        <end position="958"/>
    </location>
</feature>
<dbReference type="PRINTS" id="PR00702">
    <property type="entry name" value="ACRIFLAVINRP"/>
</dbReference>
<dbReference type="GO" id="GO:0015562">
    <property type="term" value="F:efflux transmembrane transporter activity"/>
    <property type="evidence" value="ECO:0007669"/>
    <property type="project" value="InterPro"/>
</dbReference>
<comment type="subcellular location">
    <subcellularLocation>
        <location evidence="1 9">Cell inner membrane</location>
        <topology evidence="1 9">Multi-pass membrane protein</topology>
    </subcellularLocation>
</comment>
<dbReference type="NCBIfam" id="TIGR00915">
    <property type="entry name" value="2A0602"/>
    <property type="match status" value="1"/>
</dbReference>
<dbReference type="Gene3D" id="3.30.70.1320">
    <property type="entry name" value="Multidrug efflux transporter AcrB pore domain like"/>
    <property type="match status" value="1"/>
</dbReference>
<feature type="transmembrane region" description="Helical" evidence="9">
    <location>
        <begin position="339"/>
        <end position="359"/>
    </location>
</feature>
<dbReference type="InterPro" id="IPR027463">
    <property type="entry name" value="AcrB_DN_DC_subdom"/>
</dbReference>
<dbReference type="Gene3D" id="1.20.1640.10">
    <property type="entry name" value="Multidrug efflux transporter AcrB transmembrane domain"/>
    <property type="match status" value="2"/>
</dbReference>
<evidence type="ECO:0000256" key="1">
    <source>
        <dbReference type="ARBA" id="ARBA00004429"/>
    </source>
</evidence>
<dbReference type="GO" id="GO:0009636">
    <property type="term" value="P:response to toxic substance"/>
    <property type="evidence" value="ECO:0007669"/>
    <property type="project" value="UniProtKB-ARBA"/>
</dbReference>
<feature type="transmembrane region" description="Helical" evidence="9">
    <location>
        <begin position="396"/>
        <end position="416"/>
    </location>
</feature>
<evidence type="ECO:0000256" key="3">
    <source>
        <dbReference type="ARBA" id="ARBA00022448"/>
    </source>
</evidence>
<dbReference type="SUPFAM" id="SSF82866">
    <property type="entry name" value="Multidrug efflux transporter AcrB transmembrane domain"/>
    <property type="match status" value="2"/>
</dbReference>
<proteinExistence type="inferred from homology"/>
<keyword evidence="7 9" id="KW-1133">Transmembrane helix</keyword>
<dbReference type="PANTHER" id="PTHR32063:SF13">
    <property type="entry name" value="MULTIDRUG EFFLUX PUMP SUBUNIT ACRB-RELATED"/>
    <property type="match status" value="1"/>
</dbReference>
<feature type="transmembrane region" description="Helical" evidence="9">
    <location>
        <begin position="1019"/>
        <end position="1041"/>
    </location>
</feature>
<dbReference type="Proteomes" id="UP000321523">
    <property type="component" value="Unassembled WGS sequence"/>
</dbReference>
<name>A0A512DVH0_9PROT</name>
<dbReference type="InterPro" id="IPR001036">
    <property type="entry name" value="Acrflvin-R"/>
</dbReference>
<evidence type="ECO:0000256" key="7">
    <source>
        <dbReference type="ARBA" id="ARBA00022989"/>
    </source>
</evidence>
<keyword evidence="4" id="KW-1003">Cell membrane</keyword>
<evidence type="ECO:0000256" key="4">
    <source>
        <dbReference type="ARBA" id="ARBA00022475"/>
    </source>
</evidence>
<dbReference type="FunFam" id="3.30.2090.10:FF:000001">
    <property type="entry name" value="Efflux pump membrane transporter"/>
    <property type="match status" value="1"/>
</dbReference>
<feature type="transmembrane region" description="Helical" evidence="9">
    <location>
        <begin position="437"/>
        <end position="458"/>
    </location>
</feature>
<accession>A0A512DVH0</accession>
<dbReference type="GO" id="GO:0042910">
    <property type="term" value="F:xenobiotic transmembrane transporter activity"/>
    <property type="evidence" value="ECO:0007669"/>
    <property type="project" value="TreeGrafter"/>
</dbReference>
<dbReference type="GO" id="GO:0005886">
    <property type="term" value="C:plasma membrane"/>
    <property type="evidence" value="ECO:0007669"/>
    <property type="project" value="UniProtKB-SubCell"/>
</dbReference>
<keyword evidence="3 9" id="KW-0813">Transport</keyword>
<dbReference type="InterPro" id="IPR004764">
    <property type="entry name" value="MdtF-like"/>
</dbReference>
<keyword evidence="5 9" id="KW-0997">Cell inner membrane</keyword>
<feature type="transmembrane region" description="Helical" evidence="9">
    <location>
        <begin position="12"/>
        <end position="32"/>
    </location>
</feature>
<evidence type="ECO:0000256" key="2">
    <source>
        <dbReference type="ARBA" id="ARBA00010942"/>
    </source>
</evidence>
<dbReference type="OrthoDB" id="9806532at2"/>
<dbReference type="SUPFAM" id="SSF82714">
    <property type="entry name" value="Multidrug efflux transporter AcrB TolC docking domain, DN and DC subdomains"/>
    <property type="match status" value="2"/>
</dbReference>
<dbReference type="AlphaFoldDB" id="A0A512DVH0"/>
<dbReference type="RefSeq" id="WP_044430024.1">
    <property type="nucleotide sequence ID" value="NZ_BJYZ01000021.1"/>
</dbReference>
<dbReference type="FunFam" id="1.20.1640.10:FF:000001">
    <property type="entry name" value="Efflux pump membrane transporter"/>
    <property type="match status" value="1"/>
</dbReference>
<dbReference type="SUPFAM" id="SSF82693">
    <property type="entry name" value="Multidrug efflux transporter AcrB pore domain, PN1, PN2, PC1 and PC2 subdomains"/>
    <property type="match status" value="4"/>
</dbReference>
<dbReference type="Gene3D" id="3.30.70.1440">
    <property type="entry name" value="Multidrug efflux transporter AcrB pore domain"/>
    <property type="match status" value="1"/>
</dbReference>
<feature type="transmembrane region" description="Helical" evidence="9">
    <location>
        <begin position="979"/>
        <end position="999"/>
    </location>
</feature>
<dbReference type="Gene3D" id="3.30.70.1430">
    <property type="entry name" value="Multidrug efflux transporter AcrB pore domain"/>
    <property type="match status" value="2"/>
</dbReference>
<evidence type="ECO:0000256" key="5">
    <source>
        <dbReference type="ARBA" id="ARBA00022519"/>
    </source>
</evidence>
<organism evidence="10 11">
    <name type="scientific">Skermanella aerolata</name>
    <dbReference type="NCBI Taxonomy" id="393310"/>
    <lineage>
        <taxon>Bacteria</taxon>
        <taxon>Pseudomonadati</taxon>
        <taxon>Pseudomonadota</taxon>
        <taxon>Alphaproteobacteria</taxon>
        <taxon>Rhodospirillales</taxon>
        <taxon>Azospirillaceae</taxon>
        <taxon>Skermanella</taxon>
    </lineage>
</organism>
<feature type="transmembrane region" description="Helical" evidence="9">
    <location>
        <begin position="366"/>
        <end position="390"/>
    </location>
</feature>
<dbReference type="FunFam" id="1.20.1640.10:FF:000002">
    <property type="entry name" value="Efflux pump membrane transporter"/>
    <property type="match status" value="1"/>
</dbReference>